<reference evidence="1" key="1">
    <citation type="journal article" date="2013" name="Genome Biol.">
        <title>Comparative genomics of the core and accessory genomes of 48 Sinorhizobium strains comprising five genospecies.</title>
        <authorList>
            <person name="Sugawara M."/>
            <person name="Epstein B."/>
            <person name="Badgley B.D."/>
            <person name="Unno T."/>
            <person name="Xu L."/>
            <person name="Reese J."/>
            <person name="Gyaneshwar P."/>
            <person name="Denny R."/>
            <person name="Mudge J."/>
            <person name="Bharti A.K."/>
            <person name="Farmer A.D."/>
            <person name="May G.D."/>
            <person name="Woodward J.E."/>
            <person name="Medigue C."/>
            <person name="Vallenet D."/>
            <person name="Lajus A."/>
            <person name="Rouy Z."/>
            <person name="Martinez-Vaz B."/>
            <person name="Tiffin P."/>
            <person name="Young N.D."/>
            <person name="Sadowsky M.J."/>
        </authorList>
    </citation>
    <scope>NUCLEOTIDE SEQUENCE</scope>
    <source>
        <strain evidence="1">M1</strain>
    </source>
</reference>
<organism evidence="1">
    <name type="scientific">Sinorhizobium medicae</name>
    <dbReference type="NCBI Taxonomy" id="110321"/>
    <lineage>
        <taxon>Bacteria</taxon>
        <taxon>Pseudomonadati</taxon>
        <taxon>Pseudomonadota</taxon>
        <taxon>Alphaproteobacteria</taxon>
        <taxon>Hyphomicrobiales</taxon>
        <taxon>Rhizobiaceae</taxon>
        <taxon>Sinorhizobium/Ensifer group</taxon>
        <taxon>Sinorhizobium</taxon>
    </lineage>
</organism>
<accession>A0A6G1WDV1</accession>
<proteinExistence type="predicted"/>
<dbReference type="AlphaFoldDB" id="A0A6G1WDV1"/>
<comment type="caution">
    <text evidence="1">The sequence shown here is derived from an EMBL/GenBank/DDBJ whole genome shotgun (WGS) entry which is preliminary data.</text>
</comment>
<sequence>MKYFPKTERVPIMFDPALLRRVDDYSFQHRIRTRAETIRQLVTKGMGEEEKGEATA</sequence>
<protein>
    <submittedName>
        <fullName evidence="1">Uncharacterized protein</fullName>
    </submittedName>
</protein>
<evidence type="ECO:0000313" key="1">
    <source>
        <dbReference type="EMBL" id="MQW67874.1"/>
    </source>
</evidence>
<name>A0A6G1WDV1_9HYPH</name>
<gene>
    <name evidence="1" type="ORF">GHJ91_01420</name>
</gene>
<dbReference type="RefSeq" id="WP_153412245.1">
    <property type="nucleotide sequence ID" value="NZ_WISB01000008.1"/>
</dbReference>
<dbReference type="EMBL" id="WISB01000008">
    <property type="protein sequence ID" value="MQW67874.1"/>
    <property type="molecule type" value="Genomic_DNA"/>
</dbReference>